<dbReference type="EMBL" id="BOPF01000028">
    <property type="protein sequence ID" value="GIJ49549.1"/>
    <property type="molecule type" value="Genomic_DNA"/>
</dbReference>
<evidence type="ECO:0000259" key="3">
    <source>
        <dbReference type="PROSITE" id="PS51762"/>
    </source>
</evidence>
<keyword evidence="5" id="KW-1185">Reference proteome</keyword>
<dbReference type="AlphaFoldDB" id="A0A8J3YPS6"/>
<name>A0A8J3YPS6_9ACTN</name>
<dbReference type="InterPro" id="IPR013320">
    <property type="entry name" value="ConA-like_dom_sf"/>
</dbReference>
<dbReference type="Pfam" id="PF00722">
    <property type="entry name" value="Glyco_hydro_16"/>
    <property type="match status" value="1"/>
</dbReference>
<feature type="domain" description="GH16" evidence="3">
    <location>
        <begin position="29"/>
        <end position="292"/>
    </location>
</feature>
<feature type="signal peptide" evidence="2">
    <location>
        <begin position="1"/>
        <end position="29"/>
    </location>
</feature>
<gene>
    <name evidence="4" type="ORF">Val02_64350</name>
</gene>
<feature type="compositionally biased region" description="Polar residues" evidence="1">
    <location>
        <begin position="100"/>
        <end position="110"/>
    </location>
</feature>
<dbReference type="CDD" id="cd00413">
    <property type="entry name" value="Glyco_hydrolase_16"/>
    <property type="match status" value="1"/>
</dbReference>
<sequence>MRMRIRKTLSIGLGAAAFTGMLMTAVVLAPAGNADTTAAAACGQLFDDFVYTSSSDAALRQRGWTVRSGGGGPGVDGNTWSPSNVDFPGTGSAKTARLRATTNGTPTGTVNSELYQRRKFKEGTYSARIRFTNAPVVGADGDPINQTFFTITPLDFPNDPDYGENDFEYLPNGGWGGTRPTMHNTTYETYQPDPWQADNLSTPTVRDLNGWHDYTLQVSDGSVRYYIDGVKVAEHGGHVYPETVMSINFNIWFIDLNSHTGGTSTYEQEVDYLYFAERQVVDTAAVTSRVAAFRAAGTAHTDSVTGTDPGTCAAR</sequence>
<proteinExistence type="predicted"/>
<dbReference type="SUPFAM" id="SSF49899">
    <property type="entry name" value="Concanavalin A-like lectins/glucanases"/>
    <property type="match status" value="1"/>
</dbReference>
<reference evidence="4" key="1">
    <citation type="submission" date="2021-01" db="EMBL/GenBank/DDBJ databases">
        <title>Whole genome shotgun sequence of Virgisporangium aliadipatigenens NBRC 105644.</title>
        <authorList>
            <person name="Komaki H."/>
            <person name="Tamura T."/>
        </authorList>
    </citation>
    <scope>NUCLEOTIDE SEQUENCE</scope>
    <source>
        <strain evidence="4">NBRC 105644</strain>
    </source>
</reference>
<feature type="chain" id="PRO_5038799879" evidence="2">
    <location>
        <begin position="30"/>
        <end position="315"/>
    </location>
</feature>
<dbReference type="PROSITE" id="PS51762">
    <property type="entry name" value="GH16_2"/>
    <property type="match status" value="1"/>
</dbReference>
<evidence type="ECO:0000313" key="5">
    <source>
        <dbReference type="Proteomes" id="UP000619260"/>
    </source>
</evidence>
<accession>A0A8J3YPS6</accession>
<keyword evidence="2" id="KW-0732">Signal</keyword>
<protein>
    <submittedName>
        <fullName evidence="4">Glycosyl hydrolase</fullName>
    </submittedName>
</protein>
<comment type="caution">
    <text evidence="4">The sequence shown here is derived from an EMBL/GenBank/DDBJ whole genome shotgun (WGS) entry which is preliminary data.</text>
</comment>
<organism evidence="4 5">
    <name type="scientific">Virgisporangium aliadipatigenens</name>
    <dbReference type="NCBI Taxonomy" id="741659"/>
    <lineage>
        <taxon>Bacteria</taxon>
        <taxon>Bacillati</taxon>
        <taxon>Actinomycetota</taxon>
        <taxon>Actinomycetes</taxon>
        <taxon>Micromonosporales</taxon>
        <taxon>Micromonosporaceae</taxon>
        <taxon>Virgisporangium</taxon>
    </lineage>
</organism>
<evidence type="ECO:0000256" key="1">
    <source>
        <dbReference type="SAM" id="MobiDB-lite"/>
    </source>
</evidence>
<evidence type="ECO:0000256" key="2">
    <source>
        <dbReference type="SAM" id="SignalP"/>
    </source>
</evidence>
<dbReference type="InterPro" id="IPR000757">
    <property type="entry name" value="Beta-glucanase-like"/>
</dbReference>
<dbReference type="GO" id="GO:0004553">
    <property type="term" value="F:hydrolase activity, hydrolyzing O-glycosyl compounds"/>
    <property type="evidence" value="ECO:0007669"/>
    <property type="project" value="InterPro"/>
</dbReference>
<keyword evidence="4" id="KW-0378">Hydrolase</keyword>
<dbReference type="Proteomes" id="UP000619260">
    <property type="component" value="Unassembled WGS sequence"/>
</dbReference>
<dbReference type="GO" id="GO:0005975">
    <property type="term" value="P:carbohydrate metabolic process"/>
    <property type="evidence" value="ECO:0007669"/>
    <property type="project" value="InterPro"/>
</dbReference>
<feature type="region of interest" description="Disordered" evidence="1">
    <location>
        <begin position="64"/>
        <end position="110"/>
    </location>
</feature>
<dbReference type="Gene3D" id="2.60.120.200">
    <property type="match status" value="1"/>
</dbReference>
<evidence type="ECO:0000313" key="4">
    <source>
        <dbReference type="EMBL" id="GIJ49549.1"/>
    </source>
</evidence>